<evidence type="ECO:0000259" key="4">
    <source>
        <dbReference type="PROSITE" id="PS50949"/>
    </source>
</evidence>
<dbReference type="RefSeq" id="WP_116885903.1">
    <property type="nucleotide sequence ID" value="NZ_CAJKCJ010000010.1"/>
</dbReference>
<keyword evidence="2 6" id="KW-0238">DNA-binding</keyword>
<evidence type="ECO:0000256" key="1">
    <source>
        <dbReference type="ARBA" id="ARBA00023015"/>
    </source>
</evidence>
<evidence type="ECO:0000313" key="8">
    <source>
        <dbReference type="Proteomes" id="UP000576225"/>
    </source>
</evidence>
<dbReference type="InterPro" id="IPR036388">
    <property type="entry name" value="WH-like_DNA-bd_sf"/>
</dbReference>
<dbReference type="InterPro" id="IPR050679">
    <property type="entry name" value="Bact_HTH_transcr_reg"/>
</dbReference>
<dbReference type="EMBL" id="QEKH01000050">
    <property type="protein sequence ID" value="PVY33582.1"/>
    <property type="molecule type" value="Genomic_DNA"/>
</dbReference>
<dbReference type="SUPFAM" id="SSF53822">
    <property type="entry name" value="Periplasmic binding protein-like I"/>
    <property type="match status" value="1"/>
</dbReference>
<dbReference type="PANTHER" id="PTHR44846">
    <property type="entry name" value="MANNOSYL-D-GLYCERATE TRANSPORT/METABOLISM SYSTEM REPRESSOR MNGR-RELATED"/>
    <property type="match status" value="1"/>
</dbReference>
<reference evidence="5 8" key="2">
    <citation type="submission" date="2020-04" db="EMBL/GenBank/DDBJ databases">
        <authorList>
            <person name="Hitch T.C.A."/>
            <person name="Wylensek D."/>
            <person name="Clavel T."/>
        </authorList>
    </citation>
    <scope>NUCLEOTIDE SEQUENCE [LARGE SCALE GENOMIC DNA]</scope>
    <source>
        <strain evidence="5 8">COR2-253-APC-1A</strain>
    </source>
</reference>
<evidence type="ECO:0000313" key="5">
    <source>
        <dbReference type="EMBL" id="NMD85912.1"/>
    </source>
</evidence>
<proteinExistence type="predicted"/>
<keyword evidence="1" id="KW-0805">Transcription regulation</keyword>
<dbReference type="Gene3D" id="1.10.10.10">
    <property type="entry name" value="Winged helix-like DNA-binding domain superfamily/Winged helix DNA-binding domain"/>
    <property type="match status" value="1"/>
</dbReference>
<accession>A0A2U1ADH9</accession>
<dbReference type="PROSITE" id="PS50949">
    <property type="entry name" value="HTH_GNTR"/>
    <property type="match status" value="1"/>
</dbReference>
<dbReference type="AlphaFoldDB" id="A0A2U1ADH9"/>
<evidence type="ECO:0000256" key="2">
    <source>
        <dbReference type="ARBA" id="ARBA00023125"/>
    </source>
</evidence>
<dbReference type="Pfam" id="PF00392">
    <property type="entry name" value="GntR"/>
    <property type="match status" value="1"/>
</dbReference>
<dbReference type="Proteomes" id="UP000576225">
    <property type="component" value="Unassembled WGS sequence"/>
</dbReference>
<protein>
    <submittedName>
        <fullName evidence="5 6">GntR family transcriptional regulator</fullName>
    </submittedName>
</protein>
<reference evidence="6 7" key="1">
    <citation type="submission" date="2018-04" db="EMBL/GenBank/DDBJ databases">
        <title>Genomic Encyclopedia of Type Strains, Phase IV (KMG-IV): sequencing the most valuable type-strain genomes for metagenomic binning, comparative biology and taxonomic classification.</title>
        <authorList>
            <person name="Goeker M."/>
        </authorList>
    </citation>
    <scope>NUCLEOTIDE SEQUENCE [LARGE SCALE GENOMIC DNA]</scope>
    <source>
        <strain evidence="6 7">DSM 14823</strain>
    </source>
</reference>
<dbReference type="Proteomes" id="UP000245959">
    <property type="component" value="Unassembled WGS sequence"/>
</dbReference>
<dbReference type="Pfam" id="PF13377">
    <property type="entry name" value="Peripla_BP_3"/>
    <property type="match status" value="1"/>
</dbReference>
<dbReference type="GO" id="GO:0003700">
    <property type="term" value="F:DNA-binding transcription factor activity"/>
    <property type="evidence" value="ECO:0007669"/>
    <property type="project" value="InterPro"/>
</dbReference>
<name>A0A2U1ADH9_9BACT</name>
<dbReference type="SMART" id="SM00345">
    <property type="entry name" value="HTH_GNTR"/>
    <property type="match status" value="1"/>
</dbReference>
<dbReference type="CDD" id="cd07377">
    <property type="entry name" value="WHTH_GntR"/>
    <property type="match status" value="1"/>
</dbReference>
<dbReference type="InterPro" id="IPR000524">
    <property type="entry name" value="Tscrpt_reg_HTH_GntR"/>
</dbReference>
<dbReference type="SUPFAM" id="SSF46785">
    <property type="entry name" value="Winged helix' DNA-binding domain"/>
    <property type="match status" value="1"/>
</dbReference>
<dbReference type="InterPro" id="IPR028082">
    <property type="entry name" value="Peripla_BP_I"/>
</dbReference>
<gene>
    <name evidence="6" type="ORF">C8D82_1501</name>
    <name evidence="5" type="ORF">HF882_04870</name>
</gene>
<sequence length="348" mass="39048">MKLQTKNLFQPLTDHLEAMIASGHYPTGTRLPSLRRLCDEFNLSRGTAARGLDYLRDKGLIELRQGSGAYVSERNRRSAGRNGRRIAVFSEHSDTSESYCAHIIVGIQRRAGSTGTTLNLHLYRYGEIDSSILEDAAREADALLLLGSYDSFIDDLPHIRPVVGFDMQKSYGFASVVGLDPSHAALLGCDYFRRHGFSRVKVIGFPMPSFRFRAEVFAFHWRETGGQVETFLPFEPFNADFYSDKTIYDRTIEQLEDPDCGYLFVSGTECCRTQQSYREKFGRDLADDRCLLSIDGKSLLVPGYPGVSTVTPDYAEIGATALDECLRRIENPGARPRRILVSGTLVER</sequence>
<evidence type="ECO:0000313" key="6">
    <source>
        <dbReference type="EMBL" id="PVY33582.1"/>
    </source>
</evidence>
<dbReference type="GO" id="GO:0003677">
    <property type="term" value="F:DNA binding"/>
    <property type="evidence" value="ECO:0007669"/>
    <property type="project" value="UniProtKB-KW"/>
</dbReference>
<dbReference type="GeneID" id="78297164"/>
<dbReference type="InterPro" id="IPR036390">
    <property type="entry name" value="WH_DNA-bd_sf"/>
</dbReference>
<comment type="caution">
    <text evidence="6">The sequence shown here is derived from an EMBL/GenBank/DDBJ whole genome shotgun (WGS) entry which is preliminary data.</text>
</comment>
<feature type="domain" description="HTH gntR-type" evidence="4">
    <location>
        <begin position="6"/>
        <end position="74"/>
    </location>
</feature>
<evidence type="ECO:0000313" key="7">
    <source>
        <dbReference type="Proteomes" id="UP000245959"/>
    </source>
</evidence>
<dbReference type="InterPro" id="IPR046335">
    <property type="entry name" value="LacI/GalR-like_sensor"/>
</dbReference>
<organism evidence="6 7">
    <name type="scientific">Victivallis vadensis</name>
    <dbReference type="NCBI Taxonomy" id="172901"/>
    <lineage>
        <taxon>Bacteria</taxon>
        <taxon>Pseudomonadati</taxon>
        <taxon>Lentisphaerota</taxon>
        <taxon>Lentisphaeria</taxon>
        <taxon>Victivallales</taxon>
        <taxon>Victivallaceae</taxon>
        <taxon>Victivallis</taxon>
    </lineage>
</organism>
<keyword evidence="3" id="KW-0804">Transcription</keyword>
<evidence type="ECO:0000256" key="3">
    <source>
        <dbReference type="ARBA" id="ARBA00023163"/>
    </source>
</evidence>
<dbReference type="EMBL" id="JABAEW010000006">
    <property type="protein sequence ID" value="NMD85912.1"/>
    <property type="molecule type" value="Genomic_DNA"/>
</dbReference>
<dbReference type="Gene3D" id="3.40.50.2300">
    <property type="match status" value="2"/>
</dbReference>
<keyword evidence="7" id="KW-1185">Reference proteome</keyword>